<sequence>MRKFVLGIKPKQTATNLTRPFSHAAPTRCVRCVITSSRPTNSSLTPPT</sequence>
<dbReference type="RefSeq" id="WP_174672896.1">
    <property type="nucleotide sequence ID" value="NZ_CP054491.1"/>
</dbReference>
<keyword evidence="2" id="KW-1185">Reference proteome</keyword>
<accession>A0A6N0HU11</accession>
<evidence type="ECO:0000313" key="2">
    <source>
        <dbReference type="Proteomes" id="UP000509658"/>
    </source>
</evidence>
<name>A0A6N0HU11_9GAMM</name>
<dbReference type="Proteomes" id="UP000509658">
    <property type="component" value="Chromosome"/>
</dbReference>
<evidence type="ECO:0000313" key="1">
    <source>
        <dbReference type="EMBL" id="QKQ25898.1"/>
    </source>
</evidence>
<dbReference type="EMBL" id="CP054491">
    <property type="protein sequence ID" value="QKQ25898.1"/>
    <property type="molecule type" value="Genomic_DNA"/>
</dbReference>
<organism evidence="1 2">
    <name type="scientific">Candidatus Reidiella endopervernicosa</name>
    <dbReference type="NCBI Taxonomy" id="2738883"/>
    <lineage>
        <taxon>Bacteria</taxon>
        <taxon>Pseudomonadati</taxon>
        <taxon>Pseudomonadota</taxon>
        <taxon>Gammaproteobacteria</taxon>
        <taxon>Candidatus Reidiella</taxon>
    </lineage>
</organism>
<proteinExistence type="predicted"/>
<gene>
    <name evidence="1" type="ORF">HUE57_06085</name>
</gene>
<dbReference type="AlphaFoldDB" id="A0A6N0HU11"/>
<dbReference type="KEGG" id="rev:HUE57_06085"/>
<protein>
    <submittedName>
        <fullName evidence="1">Uncharacterized protein</fullName>
    </submittedName>
</protein>
<reference evidence="1 2" key="1">
    <citation type="submission" date="2020-05" db="EMBL/GenBank/DDBJ databases">
        <title>Horizontal transmission and recombination maintain forever young bacterial symbiont genomes.</title>
        <authorList>
            <person name="Russell S.L."/>
            <person name="Pepper-Tunick E."/>
            <person name="Svedberg J."/>
            <person name="Byrne A."/>
            <person name="Ruelas Castillo J."/>
            <person name="Vollmers C."/>
            <person name="Beinart R.A."/>
            <person name="Corbett-Detig R."/>
        </authorList>
    </citation>
    <scope>NUCLEOTIDE SEQUENCE [LARGE SCALE GENOMIC DNA]</scope>
    <source>
        <strain evidence="1">Santa_Monica_outfall</strain>
    </source>
</reference>